<protein>
    <submittedName>
        <fullName evidence="3">Uncharacterized protein</fullName>
    </submittedName>
</protein>
<proteinExistence type="predicted"/>
<organism evidence="3 4">
    <name type="scientific">Strongylocentrotus purpuratus</name>
    <name type="common">Purple sea urchin</name>
    <dbReference type="NCBI Taxonomy" id="7668"/>
    <lineage>
        <taxon>Eukaryota</taxon>
        <taxon>Metazoa</taxon>
        <taxon>Echinodermata</taxon>
        <taxon>Eleutherozoa</taxon>
        <taxon>Echinozoa</taxon>
        <taxon>Echinoidea</taxon>
        <taxon>Euechinoidea</taxon>
        <taxon>Echinacea</taxon>
        <taxon>Camarodonta</taxon>
        <taxon>Echinidea</taxon>
        <taxon>Strongylocentrotidae</taxon>
        <taxon>Strongylocentrotus</taxon>
    </lineage>
</organism>
<dbReference type="Proteomes" id="UP000007110">
    <property type="component" value="Unassembled WGS sequence"/>
</dbReference>
<dbReference type="OrthoDB" id="10431755at2759"/>
<evidence type="ECO:0000313" key="3">
    <source>
        <dbReference type="EnsemblMetazoa" id="XP_011670986"/>
    </source>
</evidence>
<dbReference type="InParanoid" id="A0A7M7HFF7"/>
<dbReference type="RefSeq" id="XP_011670986.1">
    <property type="nucleotide sequence ID" value="XM_011672684.1"/>
</dbReference>
<dbReference type="GeneID" id="105441532"/>
<evidence type="ECO:0000256" key="1">
    <source>
        <dbReference type="SAM" id="MobiDB-lite"/>
    </source>
</evidence>
<keyword evidence="4" id="KW-1185">Reference proteome</keyword>
<reference evidence="3" key="2">
    <citation type="submission" date="2021-01" db="UniProtKB">
        <authorList>
            <consortium name="EnsemblMetazoa"/>
        </authorList>
    </citation>
    <scope>IDENTIFICATION</scope>
</reference>
<evidence type="ECO:0000313" key="4">
    <source>
        <dbReference type="Proteomes" id="UP000007110"/>
    </source>
</evidence>
<feature type="signal peptide" evidence="2">
    <location>
        <begin position="1"/>
        <end position="25"/>
    </location>
</feature>
<evidence type="ECO:0000256" key="2">
    <source>
        <dbReference type="SAM" id="SignalP"/>
    </source>
</evidence>
<accession>A0A7M7HFF7</accession>
<feature type="compositionally biased region" description="Pro residues" evidence="1">
    <location>
        <begin position="142"/>
        <end position="162"/>
    </location>
</feature>
<feature type="region of interest" description="Disordered" evidence="1">
    <location>
        <begin position="142"/>
        <end position="169"/>
    </location>
</feature>
<dbReference type="AlphaFoldDB" id="A0A7M7HFF7"/>
<feature type="chain" id="PRO_5029654421" evidence="2">
    <location>
        <begin position="26"/>
        <end position="169"/>
    </location>
</feature>
<reference evidence="4" key="1">
    <citation type="submission" date="2015-02" db="EMBL/GenBank/DDBJ databases">
        <title>Genome sequencing for Strongylocentrotus purpuratus.</title>
        <authorList>
            <person name="Murali S."/>
            <person name="Liu Y."/>
            <person name="Vee V."/>
            <person name="English A."/>
            <person name="Wang M."/>
            <person name="Skinner E."/>
            <person name="Han Y."/>
            <person name="Muzny D.M."/>
            <person name="Worley K.C."/>
            <person name="Gibbs R.A."/>
        </authorList>
    </citation>
    <scope>NUCLEOTIDE SEQUENCE</scope>
</reference>
<sequence length="169" mass="18563">MAVTLQKILVAFCLCVLICASVSHGYGMYGRYGRYGRYGGPGFNPNGRLTQYCGLFTWEKIDEGYGACNMKVLKEVYDKDKDLYHDGYMRQLFRRARHGMLCYAEGPRVVNVRGACDAMELACRPYAPRTVDNCWSIRVAPPPPNPPPAGPAATPQPNPPAAGPGGWGI</sequence>
<name>A0A7M7HFF7_STRPU</name>
<keyword evidence="2" id="KW-0732">Signal</keyword>
<dbReference type="EnsemblMetazoa" id="XM_011672684">
    <property type="protein sequence ID" value="XP_011670986"/>
    <property type="gene ID" value="LOC105441532"/>
</dbReference>
<dbReference type="OMA" id="RGACDAM"/>
<dbReference type="KEGG" id="spu:105441532"/>